<keyword evidence="5 10" id="KW-0067">ATP-binding</keyword>
<accession>A0ABP0JKC9</accession>
<feature type="transmembrane region" description="Helical" evidence="8">
    <location>
        <begin position="401"/>
        <end position="419"/>
    </location>
</feature>
<feature type="transmembrane region" description="Helical" evidence="8">
    <location>
        <begin position="597"/>
        <end position="619"/>
    </location>
</feature>
<dbReference type="InterPro" id="IPR013525">
    <property type="entry name" value="ABC2_TM"/>
</dbReference>
<feature type="transmembrane region" description="Helical" evidence="8">
    <location>
        <begin position="479"/>
        <end position="499"/>
    </location>
</feature>
<keyword evidence="6 8" id="KW-1133">Transmembrane helix</keyword>
<organism evidence="10 11">
    <name type="scientific">Durusdinium trenchii</name>
    <dbReference type="NCBI Taxonomy" id="1381693"/>
    <lineage>
        <taxon>Eukaryota</taxon>
        <taxon>Sar</taxon>
        <taxon>Alveolata</taxon>
        <taxon>Dinophyceae</taxon>
        <taxon>Suessiales</taxon>
        <taxon>Symbiodiniaceae</taxon>
        <taxon>Durusdinium</taxon>
    </lineage>
</organism>
<evidence type="ECO:0000256" key="7">
    <source>
        <dbReference type="ARBA" id="ARBA00023136"/>
    </source>
</evidence>
<evidence type="ECO:0000256" key="6">
    <source>
        <dbReference type="ARBA" id="ARBA00022989"/>
    </source>
</evidence>
<dbReference type="Pfam" id="PF19055">
    <property type="entry name" value="ABC2_membrane_7"/>
    <property type="match status" value="1"/>
</dbReference>
<feature type="transmembrane region" description="Helical" evidence="8">
    <location>
        <begin position="511"/>
        <end position="529"/>
    </location>
</feature>
<dbReference type="InterPro" id="IPR003593">
    <property type="entry name" value="AAA+_ATPase"/>
</dbReference>
<evidence type="ECO:0000259" key="9">
    <source>
        <dbReference type="PROSITE" id="PS50893"/>
    </source>
</evidence>
<evidence type="ECO:0000256" key="3">
    <source>
        <dbReference type="ARBA" id="ARBA00022692"/>
    </source>
</evidence>
<dbReference type="GO" id="GO:0005524">
    <property type="term" value="F:ATP binding"/>
    <property type="evidence" value="ECO:0007669"/>
    <property type="project" value="UniProtKB-KW"/>
</dbReference>
<proteinExistence type="predicted"/>
<dbReference type="Proteomes" id="UP001642464">
    <property type="component" value="Unassembled WGS sequence"/>
</dbReference>
<evidence type="ECO:0000313" key="11">
    <source>
        <dbReference type="Proteomes" id="UP001642464"/>
    </source>
</evidence>
<evidence type="ECO:0000256" key="1">
    <source>
        <dbReference type="ARBA" id="ARBA00004141"/>
    </source>
</evidence>
<dbReference type="SUPFAM" id="SSF52540">
    <property type="entry name" value="P-loop containing nucleoside triphosphate hydrolases"/>
    <property type="match status" value="1"/>
</dbReference>
<feature type="domain" description="ABC transporter" evidence="9">
    <location>
        <begin position="6"/>
        <end position="245"/>
    </location>
</feature>
<dbReference type="InterPro" id="IPR003439">
    <property type="entry name" value="ABC_transporter-like_ATP-bd"/>
</dbReference>
<feature type="non-terminal residue" evidence="10">
    <location>
        <position position="652"/>
    </location>
</feature>
<dbReference type="PANTHER" id="PTHR48041">
    <property type="entry name" value="ABC TRANSPORTER G FAMILY MEMBER 28"/>
    <property type="match status" value="1"/>
</dbReference>
<feature type="transmembrane region" description="Helical" evidence="8">
    <location>
        <begin position="536"/>
        <end position="555"/>
    </location>
</feature>
<keyword evidence="11" id="KW-1185">Reference proteome</keyword>
<keyword evidence="7 8" id="KW-0472">Membrane</keyword>
<dbReference type="InterPro" id="IPR050352">
    <property type="entry name" value="ABCG_transporters"/>
</dbReference>
<keyword evidence="4" id="KW-0547">Nucleotide-binding</keyword>
<protein>
    <submittedName>
        <fullName evidence="10">ABC transporter ATP-binding protein/permease wht-1</fullName>
    </submittedName>
</protein>
<keyword evidence="3 8" id="KW-0812">Transmembrane</keyword>
<dbReference type="PROSITE" id="PS50893">
    <property type="entry name" value="ABC_TRANSPORTER_2"/>
    <property type="match status" value="1"/>
</dbReference>
<dbReference type="Pfam" id="PF01061">
    <property type="entry name" value="ABC2_membrane"/>
    <property type="match status" value="1"/>
</dbReference>
<comment type="subcellular location">
    <subcellularLocation>
        <location evidence="1">Membrane</location>
        <topology evidence="1">Multi-pass membrane protein</topology>
    </subcellularLocation>
</comment>
<evidence type="ECO:0000256" key="5">
    <source>
        <dbReference type="ARBA" id="ARBA00022840"/>
    </source>
</evidence>
<dbReference type="PROSITE" id="PS00211">
    <property type="entry name" value="ABC_TRANSPORTER_1"/>
    <property type="match status" value="1"/>
</dbReference>
<feature type="transmembrane region" description="Helical" evidence="8">
    <location>
        <begin position="451"/>
        <end position="472"/>
    </location>
</feature>
<dbReference type="SMART" id="SM00382">
    <property type="entry name" value="AAA"/>
    <property type="match status" value="1"/>
</dbReference>
<dbReference type="InterPro" id="IPR017871">
    <property type="entry name" value="ABC_transporter-like_CS"/>
</dbReference>
<name>A0ABP0JKC9_9DINO</name>
<feature type="transmembrane region" description="Helical" evidence="8">
    <location>
        <begin position="371"/>
        <end position="389"/>
    </location>
</feature>
<dbReference type="Pfam" id="PF00005">
    <property type="entry name" value="ABC_tran"/>
    <property type="match status" value="1"/>
</dbReference>
<sequence>MAPVIVEAEALTLTAKLPQGGEKQIVQDVSIKLKGFVALLGASGGGKTTLLRLLSCRFMPSSRIKLEGEVRVNGKPVKPKEMMRIAKLVPQFDNLLGTLTARELLHYQACLCMNASEAERKKEIERVNDSLSLHRCIDTRASRLSGGEQRRVSVALELLTKPKILFLDEPTSGLDSHVAFLVVETLHRLAAEEDCTVVCSIHQPSARIVRLFSDMVVLDAGQVVYQGHIDQLPGFLDFAGIPCPPLNNPAEHLLDSLDSFKVPGKDDADSETSTDDGVGGEHLELEDNRASVNLDGSTFVQKYAAWGMAREPKKARPERASSTSSTAKALEAFDPDDGAARPVTKLAIFSALVRRNTLSLLRNKQVLRGKIVAYLFMAFILATTFLNIPNTQAGASRILSLLFLVLTQNSFSTAISALSEVPADRALFSREYANGLYPVRVWWSAKMVVSYIYQAVFCQFFVIIVYFATGLLRTPQAFFLFDAALLCITFTAVAIAYVLGSGLKNPQSAFQFFPVVMLIPLIFSGFLILPNDIPVWYIWIFYISFIRYGYSLLVLNQFDTGLVFEACNATVDSCPFGEGEVSGSEVISTSGFDTIPIYGNFVVLVVLWVALVIVGALALKRTARRSHSALAAAPLPLLHRAPGGGAHVRAGG</sequence>
<dbReference type="PANTHER" id="PTHR48041:SF139">
    <property type="entry name" value="PROTEIN SCARLET"/>
    <property type="match status" value="1"/>
</dbReference>
<evidence type="ECO:0000256" key="4">
    <source>
        <dbReference type="ARBA" id="ARBA00022741"/>
    </source>
</evidence>
<comment type="caution">
    <text evidence="10">The sequence shown here is derived from an EMBL/GenBank/DDBJ whole genome shotgun (WGS) entry which is preliminary data.</text>
</comment>
<reference evidence="10 11" key="1">
    <citation type="submission" date="2024-02" db="EMBL/GenBank/DDBJ databases">
        <authorList>
            <person name="Chen Y."/>
            <person name="Shah S."/>
            <person name="Dougan E. K."/>
            <person name="Thang M."/>
            <person name="Chan C."/>
        </authorList>
    </citation>
    <scope>NUCLEOTIDE SEQUENCE [LARGE SCALE GENOMIC DNA]</scope>
</reference>
<dbReference type="EMBL" id="CAXAMM010007637">
    <property type="protein sequence ID" value="CAK9014867.1"/>
    <property type="molecule type" value="Genomic_DNA"/>
</dbReference>
<dbReference type="Gene3D" id="3.40.50.300">
    <property type="entry name" value="P-loop containing nucleotide triphosphate hydrolases"/>
    <property type="match status" value="1"/>
</dbReference>
<dbReference type="InterPro" id="IPR027417">
    <property type="entry name" value="P-loop_NTPase"/>
</dbReference>
<evidence type="ECO:0000256" key="8">
    <source>
        <dbReference type="SAM" id="Phobius"/>
    </source>
</evidence>
<dbReference type="InterPro" id="IPR043926">
    <property type="entry name" value="ABCG_dom"/>
</dbReference>
<evidence type="ECO:0000313" key="10">
    <source>
        <dbReference type="EMBL" id="CAK9014867.1"/>
    </source>
</evidence>
<keyword evidence="2" id="KW-0813">Transport</keyword>
<evidence type="ECO:0000256" key="2">
    <source>
        <dbReference type="ARBA" id="ARBA00022448"/>
    </source>
</evidence>
<gene>
    <name evidence="10" type="ORF">SCF082_LOCUS12516</name>
</gene>